<protein>
    <submittedName>
        <fullName evidence="2">Viral suppressor of RNA silencing</fullName>
    </submittedName>
</protein>
<reference evidence="2 3" key="1">
    <citation type="journal article" date="2022" name="bioRxiv">
        <title>In-depth study of tomato and weed viromes reveals undiscovered plant virus diversity in an agroecosystem.</title>
        <authorList>
            <person name="Rivarez M.P.S."/>
            <person name="Pecman A."/>
            <person name="Bacnik K."/>
            <person name="Maksimovic Carvalho Ferreira O."/>
            <person name="Vucurovic A."/>
            <person name="Seljak G."/>
            <person name="Mehle N."/>
            <person name="Gutierrez-Aguirre I."/>
            <person name="Ravnikar M."/>
            <person name="Kutnjak D."/>
        </authorList>
    </citation>
    <scope>NUCLEOTIDE SEQUENCE [LARGE SCALE GENOMIC DNA]</scope>
    <source>
        <strain evidence="2">MIR20AT</strain>
    </source>
</reference>
<organism evidence="2 3">
    <name type="scientific">Tomato ilarvirus 1</name>
    <dbReference type="NCBI Taxonomy" id="2950890"/>
    <lineage>
        <taxon>Viruses</taxon>
        <taxon>Riboviria</taxon>
        <taxon>Orthornavirae</taxon>
        <taxon>Kitrinoviricota</taxon>
        <taxon>Alsuviricetes</taxon>
        <taxon>Martellivirales</taxon>
        <taxon>Bromoviridae</taxon>
        <taxon>Ilarvirus</taxon>
        <taxon>Ilarvirus TIV1</taxon>
    </lineage>
</organism>
<proteinExistence type="predicted"/>
<feature type="transmembrane region" description="Helical" evidence="1">
    <location>
        <begin position="20"/>
        <end position="39"/>
    </location>
</feature>
<evidence type="ECO:0000256" key="1">
    <source>
        <dbReference type="SAM" id="Phobius"/>
    </source>
</evidence>
<accession>A0AAX3BPJ2</accession>
<gene>
    <name evidence="2" type="primary">2b</name>
</gene>
<keyword evidence="1" id="KW-1133">Transmembrane helix</keyword>
<dbReference type="EMBL" id="OL472058">
    <property type="protein sequence ID" value="UTQ50860.1"/>
    <property type="molecule type" value="Genomic_RNA"/>
</dbReference>
<dbReference type="Proteomes" id="UP001181954">
    <property type="component" value="Genome"/>
</dbReference>
<keyword evidence="1" id="KW-0472">Membrane</keyword>
<keyword evidence="1" id="KW-0812">Transmembrane</keyword>
<keyword evidence="3" id="KW-1185">Reference proteome</keyword>
<evidence type="ECO:0000313" key="3">
    <source>
        <dbReference type="Proteomes" id="UP001181954"/>
    </source>
</evidence>
<name>A0AAX3BPJ2_9BROM</name>
<evidence type="ECO:0000313" key="2">
    <source>
        <dbReference type="EMBL" id="UTQ50860.1"/>
    </source>
</evidence>
<sequence>MQRKRSLSRSIYRTMTSLRVLGSMVFLFTLAMLFSPMYARLLCPDSSPNPETVDAQVLEEPHLQVNIPGLRLKFVVKDFTNPATMMREVYRNLMVTVRESWYDLPSWSVSTYSDVRSRLKRLSRMSVHFTIPGKDWAYTCSLSDVISGLTLPKDPITLKSDESTPPKSTFMDV</sequence>